<dbReference type="InterPro" id="IPR036619">
    <property type="entry name" value="NinB_sf"/>
</dbReference>
<evidence type="ECO:0000313" key="2">
    <source>
        <dbReference type="Proteomes" id="UP000614287"/>
    </source>
</evidence>
<dbReference type="InterPro" id="IPR008711">
    <property type="entry name" value="Recombinase_NinB"/>
</dbReference>
<comment type="caution">
    <text evidence="1">The sequence shown here is derived from an EMBL/GenBank/DDBJ whole genome shotgun (WGS) entry which is preliminary data.</text>
</comment>
<dbReference type="Gene3D" id="1.10.3790.10">
    <property type="entry name" value="NinB"/>
    <property type="match status" value="1"/>
</dbReference>
<dbReference type="AlphaFoldDB" id="A0A8J3G102"/>
<dbReference type="Proteomes" id="UP000614287">
    <property type="component" value="Unassembled WGS sequence"/>
</dbReference>
<reference evidence="1" key="1">
    <citation type="journal article" date="2014" name="Int. J. Syst. Evol. Microbiol.">
        <title>Complete genome sequence of Corynebacterium casei LMG S-19264T (=DSM 44701T), isolated from a smear-ripened cheese.</title>
        <authorList>
            <consortium name="US DOE Joint Genome Institute (JGI-PGF)"/>
            <person name="Walter F."/>
            <person name="Albersmeier A."/>
            <person name="Kalinowski J."/>
            <person name="Ruckert C."/>
        </authorList>
    </citation>
    <scope>NUCLEOTIDE SEQUENCE</scope>
    <source>
        <strain evidence="1">KCTC 32501</strain>
    </source>
</reference>
<evidence type="ECO:0000313" key="1">
    <source>
        <dbReference type="EMBL" id="GHA79477.1"/>
    </source>
</evidence>
<gene>
    <name evidence="1" type="ORF">GCM10009007_20580</name>
</gene>
<sequence>MIHKKQFIVVNDAIRERAIAALQALPLGMAVLMQDTTRTLAQNAALWPALRDVAEQVLWCGKPRTKEQWKDIFTGSFFQSEYVPNIDGTGVIALGLKTSLLSKKEFAELLEYIYAFGANHQVEFRRDRAYWLAYYHRLTQPKRAAHA</sequence>
<proteinExistence type="predicted"/>
<accession>A0A8J3G102</accession>
<reference evidence="1" key="2">
    <citation type="submission" date="2020-09" db="EMBL/GenBank/DDBJ databases">
        <authorList>
            <person name="Sun Q."/>
            <person name="Kim S."/>
        </authorList>
    </citation>
    <scope>NUCLEOTIDE SEQUENCE</scope>
    <source>
        <strain evidence="1">KCTC 32501</strain>
    </source>
</reference>
<protein>
    <submittedName>
        <fullName evidence="1">Protein ninB</fullName>
    </submittedName>
</protein>
<dbReference type="Pfam" id="PF05772">
    <property type="entry name" value="NinB"/>
    <property type="match status" value="1"/>
</dbReference>
<dbReference type="RefSeq" id="WP_189493884.1">
    <property type="nucleotide sequence ID" value="NZ_BMZG01000015.1"/>
</dbReference>
<keyword evidence="2" id="KW-1185">Reference proteome</keyword>
<name>A0A8J3G102_9BURK</name>
<dbReference type="SUPFAM" id="SSF103370">
    <property type="entry name" value="NinB"/>
    <property type="match status" value="1"/>
</dbReference>
<dbReference type="EMBL" id="BMZG01000015">
    <property type="protein sequence ID" value="GHA79477.1"/>
    <property type="molecule type" value="Genomic_DNA"/>
</dbReference>
<organism evidence="1 2">
    <name type="scientific">Formosimonas limnophila</name>
    <dbReference type="NCBI Taxonomy" id="1384487"/>
    <lineage>
        <taxon>Bacteria</taxon>
        <taxon>Pseudomonadati</taxon>
        <taxon>Pseudomonadota</taxon>
        <taxon>Betaproteobacteria</taxon>
        <taxon>Burkholderiales</taxon>
        <taxon>Burkholderiaceae</taxon>
        <taxon>Formosimonas</taxon>
    </lineage>
</organism>